<evidence type="ECO:0000259" key="9">
    <source>
        <dbReference type="Pfam" id="PF01648"/>
    </source>
</evidence>
<evidence type="ECO:0000256" key="1">
    <source>
        <dbReference type="ARBA" id="ARBA00022516"/>
    </source>
</evidence>
<comment type="function">
    <text evidence="8">Transfers the 4'-phosphopantetheine moiety from coenzyme A to a Ser of acyl-carrier-protein.</text>
</comment>
<comment type="similarity">
    <text evidence="8">Belongs to the P-Pant transferase superfamily. AcpS family.</text>
</comment>
<dbReference type="AlphaFoldDB" id="A0A1F6EBU4"/>
<dbReference type="InterPro" id="IPR004568">
    <property type="entry name" value="Ppantetheine-prot_Trfase_dom"/>
</dbReference>
<dbReference type="InterPro" id="IPR002582">
    <property type="entry name" value="ACPS"/>
</dbReference>
<keyword evidence="3 8" id="KW-0479">Metal-binding</keyword>
<protein>
    <recommendedName>
        <fullName evidence="8">Holo-[acyl-carrier-protein] synthase</fullName>
        <shortName evidence="8">Holo-ACP synthase</shortName>
        <ecNumber evidence="8">2.7.8.7</ecNumber>
    </recommendedName>
    <alternativeName>
        <fullName evidence="8">4'-phosphopantetheinyl transferase AcpS</fullName>
    </alternativeName>
</protein>
<dbReference type="GO" id="GO:0008897">
    <property type="term" value="F:holo-[acyl-carrier-protein] synthase activity"/>
    <property type="evidence" value="ECO:0007669"/>
    <property type="project" value="UniProtKB-UniRule"/>
</dbReference>
<evidence type="ECO:0000256" key="4">
    <source>
        <dbReference type="ARBA" id="ARBA00022832"/>
    </source>
</evidence>
<keyword evidence="7 8" id="KW-0275">Fatty acid biosynthesis</keyword>
<dbReference type="NCBIfam" id="TIGR00556">
    <property type="entry name" value="pantethn_trn"/>
    <property type="match status" value="1"/>
</dbReference>
<keyword evidence="8" id="KW-0963">Cytoplasm</keyword>
<keyword evidence="5 8" id="KW-0460">Magnesium</keyword>
<dbReference type="SUPFAM" id="SSF56214">
    <property type="entry name" value="4'-phosphopantetheinyl transferase"/>
    <property type="match status" value="1"/>
</dbReference>
<comment type="caution">
    <text evidence="10">The sequence shown here is derived from an EMBL/GenBank/DDBJ whole genome shotgun (WGS) entry which is preliminary data.</text>
</comment>
<comment type="cofactor">
    <cofactor evidence="8">
        <name>Mg(2+)</name>
        <dbReference type="ChEBI" id="CHEBI:18420"/>
    </cofactor>
</comment>
<keyword evidence="2 8" id="KW-0808">Transferase</keyword>
<keyword evidence="4 8" id="KW-0276">Fatty acid metabolism</keyword>
<dbReference type="InterPro" id="IPR008278">
    <property type="entry name" value="4-PPantetheinyl_Trfase_dom"/>
</dbReference>
<dbReference type="GO" id="GO:0005737">
    <property type="term" value="C:cytoplasm"/>
    <property type="evidence" value="ECO:0007669"/>
    <property type="project" value="UniProtKB-SubCell"/>
</dbReference>
<evidence type="ECO:0000313" key="10">
    <source>
        <dbReference type="EMBL" id="OGG71139.1"/>
    </source>
</evidence>
<evidence type="ECO:0000256" key="6">
    <source>
        <dbReference type="ARBA" id="ARBA00023098"/>
    </source>
</evidence>
<name>A0A1F6EBU4_9BACT</name>
<dbReference type="InterPro" id="IPR037143">
    <property type="entry name" value="4-PPantetheinyl_Trfase_dom_sf"/>
</dbReference>
<evidence type="ECO:0000256" key="7">
    <source>
        <dbReference type="ARBA" id="ARBA00023160"/>
    </source>
</evidence>
<dbReference type="Proteomes" id="UP000176689">
    <property type="component" value="Unassembled WGS sequence"/>
</dbReference>
<organism evidence="10 11">
    <name type="scientific">Candidatus Kaiserbacteria bacterium RIFCSPHIGHO2_12_FULL_53_13</name>
    <dbReference type="NCBI Taxonomy" id="1798502"/>
    <lineage>
        <taxon>Bacteria</taxon>
        <taxon>Candidatus Kaiseribacteriota</taxon>
    </lineage>
</organism>
<dbReference type="NCBIfam" id="TIGR00516">
    <property type="entry name" value="acpS"/>
    <property type="match status" value="1"/>
</dbReference>
<dbReference type="HAMAP" id="MF_00101">
    <property type="entry name" value="AcpS"/>
    <property type="match status" value="1"/>
</dbReference>
<evidence type="ECO:0000256" key="2">
    <source>
        <dbReference type="ARBA" id="ARBA00022679"/>
    </source>
</evidence>
<sequence>MKNARGFGVGVDIEDIGRFAELRRVKDKLFLQKIFTSRELDYCFSKNDPAPHLAARFCAKEAIVKALHSLGESDMSYADIEIIKLSRGAPYVRFVREQNDLHVSISLSHTKDIALASALAIRI</sequence>
<reference evidence="10 11" key="1">
    <citation type="journal article" date="2016" name="Nat. Commun.">
        <title>Thousands of microbial genomes shed light on interconnected biogeochemical processes in an aquifer system.</title>
        <authorList>
            <person name="Anantharaman K."/>
            <person name="Brown C.T."/>
            <person name="Hug L.A."/>
            <person name="Sharon I."/>
            <person name="Castelle C.J."/>
            <person name="Probst A.J."/>
            <person name="Thomas B.C."/>
            <person name="Singh A."/>
            <person name="Wilkins M.J."/>
            <person name="Karaoz U."/>
            <person name="Brodie E.L."/>
            <person name="Williams K.H."/>
            <person name="Hubbard S.S."/>
            <person name="Banfield J.F."/>
        </authorList>
    </citation>
    <scope>NUCLEOTIDE SEQUENCE [LARGE SCALE GENOMIC DNA]</scope>
</reference>
<dbReference type="EMBL" id="MFLP01000014">
    <property type="protein sequence ID" value="OGG71139.1"/>
    <property type="molecule type" value="Genomic_DNA"/>
</dbReference>
<keyword evidence="1 8" id="KW-0444">Lipid biosynthesis</keyword>
<comment type="catalytic activity">
    <reaction evidence="8">
        <text>apo-[ACP] + CoA = holo-[ACP] + adenosine 3',5'-bisphosphate + H(+)</text>
        <dbReference type="Rhea" id="RHEA:12068"/>
        <dbReference type="Rhea" id="RHEA-COMP:9685"/>
        <dbReference type="Rhea" id="RHEA-COMP:9690"/>
        <dbReference type="ChEBI" id="CHEBI:15378"/>
        <dbReference type="ChEBI" id="CHEBI:29999"/>
        <dbReference type="ChEBI" id="CHEBI:57287"/>
        <dbReference type="ChEBI" id="CHEBI:58343"/>
        <dbReference type="ChEBI" id="CHEBI:64479"/>
        <dbReference type="EC" id="2.7.8.7"/>
    </reaction>
</comment>
<dbReference type="Pfam" id="PF01648">
    <property type="entry name" value="ACPS"/>
    <property type="match status" value="1"/>
</dbReference>
<evidence type="ECO:0000313" key="11">
    <source>
        <dbReference type="Proteomes" id="UP000176689"/>
    </source>
</evidence>
<gene>
    <name evidence="8" type="primary">acpS</name>
    <name evidence="10" type="ORF">A3F27_02240</name>
</gene>
<feature type="binding site" evidence="8">
    <location>
        <position position="12"/>
    </location>
    <ligand>
        <name>Mg(2+)</name>
        <dbReference type="ChEBI" id="CHEBI:18420"/>
    </ligand>
</feature>
<feature type="domain" description="4'-phosphopantetheinyl transferase" evidence="9">
    <location>
        <begin position="8"/>
        <end position="116"/>
    </location>
</feature>
<feature type="binding site" evidence="8">
    <location>
        <position position="61"/>
    </location>
    <ligand>
        <name>Mg(2+)</name>
        <dbReference type="ChEBI" id="CHEBI:18420"/>
    </ligand>
</feature>
<dbReference type="Gene3D" id="3.90.470.20">
    <property type="entry name" value="4'-phosphopantetheinyl transferase domain"/>
    <property type="match status" value="1"/>
</dbReference>
<evidence type="ECO:0000256" key="8">
    <source>
        <dbReference type="HAMAP-Rule" id="MF_00101"/>
    </source>
</evidence>
<comment type="subcellular location">
    <subcellularLocation>
        <location evidence="8">Cytoplasm</location>
    </subcellularLocation>
</comment>
<accession>A0A1F6EBU4</accession>
<evidence type="ECO:0000256" key="3">
    <source>
        <dbReference type="ARBA" id="ARBA00022723"/>
    </source>
</evidence>
<dbReference type="EC" id="2.7.8.7" evidence="8"/>
<proteinExistence type="inferred from homology"/>
<keyword evidence="6 8" id="KW-0443">Lipid metabolism</keyword>
<evidence type="ECO:0000256" key="5">
    <source>
        <dbReference type="ARBA" id="ARBA00022842"/>
    </source>
</evidence>
<dbReference type="GO" id="GO:0000287">
    <property type="term" value="F:magnesium ion binding"/>
    <property type="evidence" value="ECO:0007669"/>
    <property type="project" value="UniProtKB-UniRule"/>
</dbReference>
<dbReference type="GO" id="GO:0006633">
    <property type="term" value="P:fatty acid biosynthetic process"/>
    <property type="evidence" value="ECO:0007669"/>
    <property type="project" value="UniProtKB-UniRule"/>
</dbReference>